<dbReference type="EMBL" id="JBHRTP010000028">
    <property type="protein sequence ID" value="MFC3108351.1"/>
    <property type="molecule type" value="Genomic_DNA"/>
</dbReference>
<comment type="similarity">
    <text evidence="1">Belongs to the DSD1 family.</text>
</comment>
<protein>
    <submittedName>
        <fullName evidence="4">Alanine racemase</fullName>
        <ecNumber evidence="4">5.1.1.1</ecNumber>
    </submittedName>
</protein>
<accession>A0ABV7F251</accession>
<dbReference type="Pfam" id="PF01168">
    <property type="entry name" value="Ala_racemase_N"/>
    <property type="match status" value="1"/>
</dbReference>
<dbReference type="GO" id="GO:0008784">
    <property type="term" value="F:alanine racemase activity"/>
    <property type="evidence" value="ECO:0007669"/>
    <property type="project" value="UniProtKB-EC"/>
</dbReference>
<dbReference type="InterPro" id="IPR029066">
    <property type="entry name" value="PLP-binding_barrel"/>
</dbReference>
<keyword evidence="5" id="KW-1185">Reference proteome</keyword>
<dbReference type="Proteomes" id="UP001595530">
    <property type="component" value="Unassembled WGS sequence"/>
</dbReference>
<evidence type="ECO:0000313" key="4">
    <source>
        <dbReference type="EMBL" id="MFC3108351.1"/>
    </source>
</evidence>
<evidence type="ECO:0000256" key="1">
    <source>
        <dbReference type="ARBA" id="ARBA00005323"/>
    </source>
</evidence>
<keyword evidence="4" id="KW-0413">Isomerase</keyword>
<dbReference type="Pfam" id="PF14031">
    <property type="entry name" value="D-ser_dehydrat"/>
    <property type="match status" value="1"/>
</dbReference>
<gene>
    <name evidence="4" type="ORF">ACFOFO_10320</name>
</gene>
<organism evidence="4 5">
    <name type="scientific">Undibacterium arcticum</name>
    <dbReference type="NCBI Taxonomy" id="1762892"/>
    <lineage>
        <taxon>Bacteria</taxon>
        <taxon>Pseudomonadati</taxon>
        <taxon>Pseudomonadota</taxon>
        <taxon>Betaproteobacteria</taxon>
        <taxon>Burkholderiales</taxon>
        <taxon>Oxalobacteraceae</taxon>
        <taxon>Undibacterium</taxon>
    </lineage>
</organism>
<proteinExistence type="inferred from homology"/>
<dbReference type="InterPro" id="IPR001608">
    <property type="entry name" value="Ala_racemase_N"/>
</dbReference>
<evidence type="ECO:0000259" key="3">
    <source>
        <dbReference type="SMART" id="SM01119"/>
    </source>
</evidence>
<dbReference type="SMART" id="SM01119">
    <property type="entry name" value="D-ser_dehydrat"/>
    <property type="match status" value="1"/>
</dbReference>
<dbReference type="InterPro" id="IPR051466">
    <property type="entry name" value="D-amino_acid_metab_enzyme"/>
</dbReference>
<dbReference type="Gene3D" id="2.40.37.20">
    <property type="entry name" value="D-serine dehydratase-like domain"/>
    <property type="match status" value="1"/>
</dbReference>
<keyword evidence="2" id="KW-0456">Lyase</keyword>
<dbReference type="InterPro" id="IPR026956">
    <property type="entry name" value="D-ser_dehydrat-like_dom"/>
</dbReference>
<reference evidence="5" key="1">
    <citation type="journal article" date="2019" name="Int. J. Syst. Evol. Microbiol.">
        <title>The Global Catalogue of Microorganisms (GCM) 10K type strain sequencing project: providing services to taxonomists for standard genome sequencing and annotation.</title>
        <authorList>
            <consortium name="The Broad Institute Genomics Platform"/>
            <consortium name="The Broad Institute Genome Sequencing Center for Infectious Disease"/>
            <person name="Wu L."/>
            <person name="Ma J."/>
        </authorList>
    </citation>
    <scope>NUCLEOTIDE SEQUENCE [LARGE SCALE GENOMIC DNA]</scope>
    <source>
        <strain evidence="5">KCTC 42986</strain>
    </source>
</reference>
<evidence type="ECO:0000313" key="5">
    <source>
        <dbReference type="Proteomes" id="UP001595530"/>
    </source>
</evidence>
<feature type="domain" description="D-serine dehydratase-like" evidence="3">
    <location>
        <begin position="311"/>
        <end position="412"/>
    </location>
</feature>
<dbReference type="Gene3D" id="3.20.20.10">
    <property type="entry name" value="Alanine racemase"/>
    <property type="match status" value="1"/>
</dbReference>
<comment type="caution">
    <text evidence="4">The sequence shown here is derived from an EMBL/GenBank/DDBJ whole genome shotgun (WGS) entry which is preliminary data.</text>
</comment>
<dbReference type="RefSeq" id="WP_390322558.1">
    <property type="nucleotide sequence ID" value="NZ_JBHRTP010000028.1"/>
</dbReference>
<dbReference type="SUPFAM" id="SSF51419">
    <property type="entry name" value="PLP-binding barrel"/>
    <property type="match status" value="1"/>
</dbReference>
<name>A0ABV7F251_9BURK</name>
<dbReference type="InterPro" id="IPR042208">
    <property type="entry name" value="D-ser_dehydrat-like_sf"/>
</dbReference>
<dbReference type="PANTHER" id="PTHR28004:SF8">
    <property type="entry name" value="D-SERINE DEAMINASE"/>
    <property type="match status" value="1"/>
</dbReference>
<sequence length="425" mass="46223">MRDLLDPILDFTYKGFPPEAGTLRRSDIGAQGWNLLTGDLPLPMAVIKHDALERNIAWMQAYVRQQGIDIAPHGKTTMSPQLFHRQLDAGAWGISFATVSQLRVGVAAGVRRCILANQVYMASDLACIAALFDSEPELKIYFLLDSDAQLRLIEEWHGRHPDAQAFGVLLEIGIAGGRTGCRTHADAITLAGKAAASNAVRLCGVECFEGPSFGSDEQAESDKVTALLGRVQYIASECVRQGWFEEDEVIVSAGGSAVFDMVAESLKPKLSRPVRALLRSGCYIVSDHAFYHGMTASMCKRIGCSEALYAALEVWATVQSLPEPGLAILAVGKRDLSFDLQMPVPLAYVPTLGGKPRPLSKAWTISALNDQHAYLRWEAGEDAGLAVGSLVALGISHPCTTFDKWRWMPIVDDDYNVVDAITISF</sequence>
<evidence type="ECO:0000256" key="2">
    <source>
        <dbReference type="ARBA" id="ARBA00023239"/>
    </source>
</evidence>
<dbReference type="EC" id="5.1.1.1" evidence="4"/>
<dbReference type="PANTHER" id="PTHR28004">
    <property type="entry name" value="ZGC:162816-RELATED"/>
    <property type="match status" value="1"/>
</dbReference>